<comment type="similarity">
    <text evidence="1">Belongs to the CpoB family.</text>
</comment>
<keyword evidence="1" id="KW-0732">Signal</keyword>
<comment type="function">
    <text evidence="1">Mediates coordination of peptidoglycan synthesis and outer membrane constriction during cell division.</text>
</comment>
<evidence type="ECO:0000313" key="5">
    <source>
        <dbReference type="Proteomes" id="UP000676428"/>
    </source>
</evidence>
<feature type="domain" description="YbgF trimerisation" evidence="3">
    <location>
        <begin position="56"/>
        <end position="127"/>
    </location>
</feature>
<dbReference type="InterPro" id="IPR032519">
    <property type="entry name" value="YbgF_tri"/>
</dbReference>
<accession>A0ABX8DJH0</accession>
<evidence type="ECO:0000256" key="2">
    <source>
        <dbReference type="SAM" id="MobiDB-lite"/>
    </source>
</evidence>
<keyword evidence="1" id="KW-0574">Periplasm</keyword>
<proteinExistence type="inferred from homology"/>
<comment type="subcellular location">
    <subcellularLocation>
        <location evidence="1">Periplasm</location>
    </subcellularLocation>
</comment>
<dbReference type="Proteomes" id="UP000676428">
    <property type="component" value="Chromosome"/>
</dbReference>
<organism evidence="4 5">
    <name type="scientific">Shewanella dokdonensis</name>
    <dbReference type="NCBI Taxonomy" id="712036"/>
    <lineage>
        <taxon>Bacteria</taxon>
        <taxon>Pseudomonadati</taxon>
        <taxon>Pseudomonadota</taxon>
        <taxon>Gammaproteobacteria</taxon>
        <taxon>Alteromonadales</taxon>
        <taxon>Shewanellaceae</taxon>
        <taxon>Shewanella</taxon>
    </lineage>
</organism>
<dbReference type="Pfam" id="PF13174">
    <property type="entry name" value="TPR_6"/>
    <property type="match status" value="1"/>
</dbReference>
<keyword evidence="5" id="KW-1185">Reference proteome</keyword>
<dbReference type="NCBIfam" id="TIGR02795">
    <property type="entry name" value="tol_pal_ybgF"/>
    <property type="match status" value="1"/>
</dbReference>
<keyword evidence="1" id="KW-0131">Cell cycle</keyword>
<evidence type="ECO:0000256" key="1">
    <source>
        <dbReference type="HAMAP-Rule" id="MF_02066"/>
    </source>
</evidence>
<evidence type="ECO:0000259" key="3">
    <source>
        <dbReference type="Pfam" id="PF16331"/>
    </source>
</evidence>
<keyword evidence="1" id="KW-0132">Cell division</keyword>
<dbReference type="Pfam" id="PF14559">
    <property type="entry name" value="TPR_19"/>
    <property type="match status" value="1"/>
</dbReference>
<dbReference type="InterPro" id="IPR019734">
    <property type="entry name" value="TPR_rpt"/>
</dbReference>
<dbReference type="HAMAP" id="MF_02066">
    <property type="entry name" value="CpoB"/>
    <property type="match status" value="1"/>
</dbReference>
<dbReference type="EMBL" id="CP074572">
    <property type="protein sequence ID" value="QVK24949.1"/>
    <property type="molecule type" value="Genomic_DNA"/>
</dbReference>
<feature type="region of interest" description="Disordered" evidence="2">
    <location>
        <begin position="118"/>
        <end position="143"/>
    </location>
</feature>
<dbReference type="SUPFAM" id="SSF48452">
    <property type="entry name" value="TPR-like"/>
    <property type="match status" value="1"/>
</dbReference>
<dbReference type="Gene3D" id="1.25.40.10">
    <property type="entry name" value="Tetratricopeptide repeat domain"/>
    <property type="match status" value="1"/>
</dbReference>
<reference evidence="4 5" key="1">
    <citation type="journal article" date="2012" name="Int. J. Syst. Evol. Microbiol.">
        <title>Shewanella dokdonensis sp. nov., isolated from seawater.</title>
        <authorList>
            <person name="Sung H.R."/>
            <person name="Yoon J.H."/>
            <person name="Ghim S.Y."/>
        </authorList>
    </citation>
    <scope>NUCLEOTIDE SEQUENCE [LARGE SCALE GENOMIC DNA]</scope>
    <source>
        <strain evidence="4 5">DSM 23626</strain>
    </source>
</reference>
<dbReference type="Gene3D" id="1.20.5.110">
    <property type="match status" value="1"/>
</dbReference>
<evidence type="ECO:0000313" key="4">
    <source>
        <dbReference type="EMBL" id="QVK24949.1"/>
    </source>
</evidence>
<dbReference type="InterPro" id="IPR034706">
    <property type="entry name" value="CpoB"/>
</dbReference>
<sequence length="268" mass="29496">MKVKRRTVAQFWFTKEKAHEDQANCSSNAVASLCAATAATPAPVQDLGTGVVGSDSDRIARLERIIKARQQAEIDMQQRLDALQQEVLDLRGSTEQQNYQINQMLQRQRQLYDEIGKLSSQQTSSPAVNNTAPQAAVSGSSSLSETDSYQHAVDLVLKERQYDAAIPAFKEFISQYPNSGFADNANYWLGQLLYNKGDYVQAKTAFENVVNNFKASGKRPDSLVKLGLIAEKSNDKAAAKSRYQQVVKEYANSAAASIAKQQLAAIKP</sequence>
<name>A0ABX8DJH0_9GAMM</name>
<dbReference type="Pfam" id="PF16331">
    <property type="entry name" value="TolA_bind_tri"/>
    <property type="match status" value="1"/>
</dbReference>
<protein>
    <recommendedName>
        <fullName evidence="1">Cell division coordinator CpoB</fullName>
    </recommendedName>
</protein>
<dbReference type="InterPro" id="IPR011990">
    <property type="entry name" value="TPR-like_helical_dom_sf"/>
</dbReference>
<gene>
    <name evidence="4" type="primary">ybgF</name>
    <name evidence="1" type="synonym">cpoB</name>
    <name evidence="4" type="ORF">KHX94_19520</name>
</gene>
<dbReference type="InterPro" id="IPR014162">
    <property type="entry name" value="CpoB_C"/>
</dbReference>